<accession>A0A5K3G288</accession>
<evidence type="ECO:0000313" key="2">
    <source>
        <dbReference type="WBParaSite" id="MCU_014277-RA"/>
    </source>
</evidence>
<organism evidence="2">
    <name type="scientific">Mesocestoides corti</name>
    <name type="common">Flatworm</name>
    <dbReference type="NCBI Taxonomy" id="53468"/>
    <lineage>
        <taxon>Eukaryota</taxon>
        <taxon>Metazoa</taxon>
        <taxon>Spiralia</taxon>
        <taxon>Lophotrochozoa</taxon>
        <taxon>Platyhelminthes</taxon>
        <taxon>Cestoda</taxon>
        <taxon>Eucestoda</taxon>
        <taxon>Cyclophyllidea</taxon>
        <taxon>Mesocestoididae</taxon>
        <taxon>Mesocestoides</taxon>
    </lineage>
</organism>
<feature type="compositionally biased region" description="Low complexity" evidence="1">
    <location>
        <begin position="103"/>
        <end position="120"/>
    </location>
</feature>
<dbReference type="AlphaFoldDB" id="A0A5K3G288"/>
<dbReference type="Gene3D" id="3.40.33.10">
    <property type="entry name" value="CAP"/>
    <property type="match status" value="1"/>
</dbReference>
<feature type="region of interest" description="Disordered" evidence="1">
    <location>
        <begin position="92"/>
        <end position="120"/>
    </location>
</feature>
<evidence type="ECO:0000256" key="1">
    <source>
        <dbReference type="SAM" id="MobiDB-lite"/>
    </source>
</evidence>
<reference evidence="2" key="1">
    <citation type="submission" date="2019-11" db="UniProtKB">
        <authorList>
            <consortium name="WormBaseParasite"/>
        </authorList>
    </citation>
    <scope>IDENTIFICATION</scope>
</reference>
<proteinExistence type="predicted"/>
<protein>
    <submittedName>
        <fullName evidence="2">SCP domain-containing protein</fullName>
    </submittedName>
</protein>
<dbReference type="InterPro" id="IPR035940">
    <property type="entry name" value="CAP_sf"/>
</dbReference>
<name>A0A5K3G288_MESCO</name>
<sequence length="142" mass="15131">MVLATAKEVGCAQNVCLTSKPPPVFEFLNVCLFRRIEGNLTDRPYKSGESCSECPDGFACHRKQCFKKPSPVTHSPSPTTSISTMLSQAANPHLPKTNYSKKSSLPNAADSANSPAPSTSVATGVFPVVIINMISFGLCLIV</sequence>
<dbReference type="WBParaSite" id="MCU_014277-RA">
    <property type="protein sequence ID" value="MCU_014277-RA"/>
    <property type="gene ID" value="MCU_014277"/>
</dbReference>